<comment type="caution">
    <text evidence="1">The sequence shown here is derived from an EMBL/GenBank/DDBJ whole genome shotgun (WGS) entry which is preliminary data.</text>
</comment>
<reference evidence="1" key="1">
    <citation type="submission" date="2021-01" db="EMBL/GenBank/DDBJ databases">
        <title>Whole genome shotgun sequence of Planotetraspora silvatica NBRC 100141.</title>
        <authorList>
            <person name="Komaki H."/>
            <person name="Tamura T."/>
        </authorList>
    </citation>
    <scope>NUCLEOTIDE SEQUENCE</scope>
    <source>
        <strain evidence="1">NBRC 100141</strain>
    </source>
</reference>
<dbReference type="Proteomes" id="UP000644610">
    <property type="component" value="Unassembled WGS sequence"/>
</dbReference>
<accession>A0A8J3UQS1</accession>
<keyword evidence="2" id="KW-1185">Reference proteome</keyword>
<name>A0A8J3UQS1_9ACTN</name>
<evidence type="ECO:0000313" key="1">
    <source>
        <dbReference type="EMBL" id="GII49045.1"/>
    </source>
</evidence>
<sequence>MTTAPVPDWFTKALDALSRGDTAARAAVLRLPVPGFGSMWIPHSKSL</sequence>
<gene>
    <name evidence="1" type="ORF">Psi02_54690</name>
</gene>
<dbReference type="AlphaFoldDB" id="A0A8J3UQS1"/>
<organism evidence="1 2">
    <name type="scientific">Planotetraspora silvatica</name>
    <dbReference type="NCBI Taxonomy" id="234614"/>
    <lineage>
        <taxon>Bacteria</taxon>
        <taxon>Bacillati</taxon>
        <taxon>Actinomycetota</taxon>
        <taxon>Actinomycetes</taxon>
        <taxon>Streptosporangiales</taxon>
        <taxon>Streptosporangiaceae</taxon>
        <taxon>Planotetraspora</taxon>
    </lineage>
</organism>
<dbReference type="EMBL" id="BOOQ01000038">
    <property type="protein sequence ID" value="GII49045.1"/>
    <property type="molecule type" value="Genomic_DNA"/>
</dbReference>
<proteinExistence type="predicted"/>
<protein>
    <submittedName>
        <fullName evidence="1">Uncharacterized protein</fullName>
    </submittedName>
</protein>
<evidence type="ECO:0000313" key="2">
    <source>
        <dbReference type="Proteomes" id="UP000644610"/>
    </source>
</evidence>